<feature type="transmembrane region" description="Helical" evidence="6">
    <location>
        <begin position="274"/>
        <end position="295"/>
    </location>
</feature>
<comment type="caution">
    <text evidence="7">The sequence shown here is derived from an EMBL/GenBank/DDBJ whole genome shotgun (WGS) entry which is preliminary data.</text>
</comment>
<feature type="transmembrane region" description="Helical" evidence="6">
    <location>
        <begin position="159"/>
        <end position="175"/>
    </location>
</feature>
<evidence type="ECO:0000256" key="2">
    <source>
        <dbReference type="ARBA" id="ARBA00022475"/>
    </source>
</evidence>
<evidence type="ECO:0000313" key="8">
    <source>
        <dbReference type="Proteomes" id="UP001491552"/>
    </source>
</evidence>
<dbReference type="RefSeq" id="WP_349135922.1">
    <property type="nucleotide sequence ID" value="NZ_JBBMFF010000220.1"/>
</dbReference>
<dbReference type="PANTHER" id="PTHR30250">
    <property type="entry name" value="PST FAMILY PREDICTED COLANIC ACID TRANSPORTER"/>
    <property type="match status" value="1"/>
</dbReference>
<organism evidence="7 8">
    <name type="scientific">Faecousia intestinalis</name>
    <dbReference type="NCBI Taxonomy" id="3133167"/>
    <lineage>
        <taxon>Bacteria</taxon>
        <taxon>Bacillati</taxon>
        <taxon>Bacillota</taxon>
        <taxon>Clostridia</taxon>
        <taxon>Eubacteriales</taxon>
        <taxon>Oscillospiraceae</taxon>
        <taxon>Faecousia</taxon>
    </lineage>
</organism>
<keyword evidence="4 6" id="KW-1133">Transmembrane helix</keyword>
<name>A0ABV1G769_9FIRM</name>
<keyword evidence="5 6" id="KW-0472">Membrane</keyword>
<evidence type="ECO:0000256" key="3">
    <source>
        <dbReference type="ARBA" id="ARBA00022692"/>
    </source>
</evidence>
<dbReference type="EMBL" id="JBBMFF010000220">
    <property type="protein sequence ID" value="MEQ2511217.1"/>
    <property type="molecule type" value="Genomic_DNA"/>
</dbReference>
<dbReference type="InterPro" id="IPR002797">
    <property type="entry name" value="Polysacc_synth"/>
</dbReference>
<feature type="transmembrane region" description="Helical" evidence="6">
    <location>
        <begin position="125"/>
        <end position="147"/>
    </location>
</feature>
<feature type="transmembrane region" description="Helical" evidence="6">
    <location>
        <begin position="316"/>
        <end position="334"/>
    </location>
</feature>
<gene>
    <name evidence="7" type="ORF">WMO66_08160</name>
</gene>
<keyword evidence="8" id="KW-1185">Reference proteome</keyword>
<evidence type="ECO:0000313" key="7">
    <source>
        <dbReference type="EMBL" id="MEQ2511217.1"/>
    </source>
</evidence>
<feature type="transmembrane region" description="Helical" evidence="6">
    <location>
        <begin position="354"/>
        <end position="372"/>
    </location>
</feature>
<feature type="transmembrane region" description="Helical" evidence="6">
    <location>
        <begin position="406"/>
        <end position="428"/>
    </location>
</feature>
<evidence type="ECO:0000256" key="6">
    <source>
        <dbReference type="SAM" id="Phobius"/>
    </source>
</evidence>
<feature type="transmembrane region" description="Helical" evidence="6">
    <location>
        <begin position="12"/>
        <end position="34"/>
    </location>
</feature>
<evidence type="ECO:0000256" key="5">
    <source>
        <dbReference type="ARBA" id="ARBA00023136"/>
    </source>
</evidence>
<sequence length="517" mass="56523">MERNDSILGGALLLTAANLLLRLISIAFQVFLSVRIGAAGLGLMQLISTIGVFAMLAGTAGVRVTAMYLAAEEFGHRRLSGVRAAMRACLQYGILVSAVSGAALFFLSDFFAMEWLRDLRAGPSLRVMGLLLPFSCLCGIMTGYYTACSRIRQLVGIEIAERLVSVGLTVTLLYLWAGDDLARACCAITFGSSAGCIFDFTLLYLRYRRDMRQVPREHIPMRKRLLRLSVPLALNDALRAGLNTAEQLLIPIGLARYGGSTEEAMAGYGTIHGMVFPILMFPAAILYSVSDLLVPELSRCRAMGRGLRVRDLSGKCIRMTILFAAAVAGFFFVCAEELGQCVYHSADAGRYLRIFAPMVLMLYLDAIVDGMLKGLAEQLSCVRYNTLTSVLDVVFLYVLLPRHGVAGYVAVFAVTHAINLYLSIRRLLVVTEHRPRTADFALPLLSLGLALLLTLPFPAAGGQIMRLMCRGGWFLTVLLAAFVLLQALTQQDGSWLRRVLRRTLDNRGGAGYNEGSF</sequence>
<dbReference type="InterPro" id="IPR050833">
    <property type="entry name" value="Poly_Biosynth_Transport"/>
</dbReference>
<feature type="transmembrane region" description="Helical" evidence="6">
    <location>
        <begin position="181"/>
        <end position="205"/>
    </location>
</feature>
<proteinExistence type="predicted"/>
<dbReference type="Proteomes" id="UP001491552">
    <property type="component" value="Unassembled WGS sequence"/>
</dbReference>
<feature type="transmembrane region" description="Helical" evidence="6">
    <location>
        <begin position="46"/>
        <end position="71"/>
    </location>
</feature>
<evidence type="ECO:0000256" key="4">
    <source>
        <dbReference type="ARBA" id="ARBA00022989"/>
    </source>
</evidence>
<protein>
    <submittedName>
        <fullName evidence="7">Polysaccharide biosynthesis C-terminal domain-containing protein</fullName>
    </submittedName>
</protein>
<keyword evidence="3 6" id="KW-0812">Transmembrane</keyword>
<reference evidence="7 8" key="1">
    <citation type="submission" date="2024-03" db="EMBL/GenBank/DDBJ databases">
        <title>Human intestinal bacterial collection.</title>
        <authorList>
            <person name="Pauvert C."/>
            <person name="Hitch T.C.A."/>
            <person name="Clavel T."/>
        </authorList>
    </citation>
    <scope>NUCLEOTIDE SEQUENCE [LARGE SCALE GENOMIC DNA]</scope>
    <source>
        <strain evidence="7 8">CLA-AA-H192</strain>
    </source>
</reference>
<dbReference type="Pfam" id="PF01943">
    <property type="entry name" value="Polysacc_synt"/>
    <property type="match status" value="1"/>
</dbReference>
<feature type="transmembrane region" description="Helical" evidence="6">
    <location>
        <begin position="440"/>
        <end position="459"/>
    </location>
</feature>
<accession>A0ABV1G769</accession>
<comment type="subcellular location">
    <subcellularLocation>
        <location evidence="1">Cell membrane</location>
        <topology evidence="1">Multi-pass membrane protein</topology>
    </subcellularLocation>
</comment>
<evidence type="ECO:0000256" key="1">
    <source>
        <dbReference type="ARBA" id="ARBA00004651"/>
    </source>
</evidence>
<feature type="transmembrane region" description="Helical" evidence="6">
    <location>
        <begin position="92"/>
        <end position="113"/>
    </location>
</feature>
<dbReference type="PANTHER" id="PTHR30250:SF21">
    <property type="entry name" value="LIPID II FLIPPASE MURJ"/>
    <property type="match status" value="1"/>
</dbReference>
<feature type="transmembrane region" description="Helical" evidence="6">
    <location>
        <begin position="471"/>
        <end position="488"/>
    </location>
</feature>
<keyword evidence="2" id="KW-1003">Cell membrane</keyword>